<evidence type="ECO:0000313" key="7">
    <source>
        <dbReference type="EMBL" id="KAF1021289.1"/>
    </source>
</evidence>
<evidence type="ECO:0000259" key="6">
    <source>
        <dbReference type="Pfam" id="PF02826"/>
    </source>
</evidence>
<feature type="domain" description="D-isomer specific 2-hydroxyacid dehydrogenase NAD-binding" evidence="6">
    <location>
        <begin position="116"/>
        <end position="290"/>
    </location>
</feature>
<dbReference type="PANTHER" id="PTHR10996:SF178">
    <property type="entry name" value="2-HYDROXYACID DEHYDROGENASE YGL185C-RELATED"/>
    <property type="match status" value="1"/>
</dbReference>
<keyword evidence="1" id="KW-0521">NADP</keyword>
<feature type="domain" description="D-isomer specific 2-hydroxyacid dehydrogenase catalytic" evidence="5">
    <location>
        <begin position="53"/>
        <end position="321"/>
    </location>
</feature>
<dbReference type="SUPFAM" id="SSF51735">
    <property type="entry name" value="NAD(P)-binding Rossmann-fold domains"/>
    <property type="match status" value="1"/>
</dbReference>
<dbReference type="SUPFAM" id="SSF52283">
    <property type="entry name" value="Formate/glycerate dehydrogenase catalytic domain-like"/>
    <property type="match status" value="1"/>
</dbReference>
<dbReference type="FunFam" id="3.40.50.720:FF:000213">
    <property type="entry name" value="Putative 2-hydroxyacid dehydrogenase"/>
    <property type="match status" value="1"/>
</dbReference>
<dbReference type="AlphaFoldDB" id="A0A7V8JQH7"/>
<dbReference type="Gene3D" id="3.40.50.720">
    <property type="entry name" value="NAD(P)-binding Rossmann-like Domain"/>
    <property type="match status" value="2"/>
</dbReference>
<comment type="similarity">
    <text evidence="4">Belongs to the D-isomer specific 2-hydroxyacid dehydrogenase family.</text>
</comment>
<evidence type="ECO:0000256" key="1">
    <source>
        <dbReference type="ARBA" id="ARBA00022857"/>
    </source>
</evidence>
<evidence type="ECO:0000256" key="4">
    <source>
        <dbReference type="RuleBase" id="RU003719"/>
    </source>
</evidence>
<dbReference type="Pfam" id="PF02826">
    <property type="entry name" value="2-Hacid_dh_C"/>
    <property type="match status" value="1"/>
</dbReference>
<organism evidence="7 8">
    <name type="scientific">Paracidovorax wautersii</name>
    <dbReference type="NCBI Taxonomy" id="1177982"/>
    <lineage>
        <taxon>Bacteria</taxon>
        <taxon>Pseudomonadati</taxon>
        <taxon>Pseudomonadota</taxon>
        <taxon>Betaproteobacteria</taxon>
        <taxon>Burkholderiales</taxon>
        <taxon>Comamonadaceae</taxon>
        <taxon>Paracidovorax</taxon>
    </lineage>
</organism>
<comment type="caution">
    <text evidence="7">The sequence shown here is derived from an EMBL/GenBank/DDBJ whole genome shotgun (WGS) entry which is preliminary data.</text>
</comment>
<evidence type="ECO:0000256" key="3">
    <source>
        <dbReference type="ARBA" id="ARBA00023027"/>
    </source>
</evidence>
<proteinExistence type="inferred from homology"/>
<dbReference type="GO" id="GO:0016618">
    <property type="term" value="F:hydroxypyruvate reductase [NAD(P)H] activity"/>
    <property type="evidence" value="ECO:0007669"/>
    <property type="project" value="TreeGrafter"/>
</dbReference>
<protein>
    <submittedName>
        <fullName evidence="7">2-ketogluconate reductase</fullName>
    </submittedName>
</protein>
<sequence length="322" mass="34229">MTAATASTQNIDLLMVGPLLPELIQDIGSRYRLHRWWEIEDRAAFLRTHGAAVRGIVTSGRFGADKALIDSLPALEAIVSFGVGYDPIDVDAARARGVVVTNTPGVLDDCVADTALALMLAVSRRIAEADRFVRAGRWPKEGFGLGRKLGGKVCGIAGLGNIGRQIAARAEAFGMAIAYYNRRARSDVPAHYRYVDDVRALASVSDVLVLAVPGGASTRHLVDAGVLDALGPEGVLVNVARGTVVDEVALVQALQRGGIAGAGLDVFEHEPQVPTELMALDNVVLLPHIASGTVETRRAMADLLLANLDGWFGERQVKTRVV</sequence>
<reference evidence="8" key="1">
    <citation type="journal article" date="2020" name="MBio">
        <title>Horizontal gene transfer to a defensive symbiont with a reduced genome amongst a multipartite beetle microbiome.</title>
        <authorList>
            <person name="Waterworth S.C."/>
            <person name="Florez L.V."/>
            <person name="Rees E.R."/>
            <person name="Hertweck C."/>
            <person name="Kaltenpoth M."/>
            <person name="Kwan J.C."/>
        </authorList>
    </citation>
    <scope>NUCLEOTIDE SEQUENCE [LARGE SCALE GENOMIC DNA]</scope>
</reference>
<dbReference type="Proteomes" id="UP000461670">
    <property type="component" value="Unassembled WGS sequence"/>
</dbReference>
<dbReference type="InterPro" id="IPR050223">
    <property type="entry name" value="D-isomer_2-hydroxyacid_DH"/>
</dbReference>
<dbReference type="GO" id="GO:0030267">
    <property type="term" value="F:glyoxylate reductase (NADPH) activity"/>
    <property type="evidence" value="ECO:0007669"/>
    <property type="project" value="TreeGrafter"/>
</dbReference>
<evidence type="ECO:0000256" key="2">
    <source>
        <dbReference type="ARBA" id="ARBA00023002"/>
    </source>
</evidence>
<dbReference type="EMBL" id="WNDQ01000023">
    <property type="protein sequence ID" value="KAF1021289.1"/>
    <property type="molecule type" value="Genomic_DNA"/>
</dbReference>
<evidence type="ECO:0000259" key="5">
    <source>
        <dbReference type="Pfam" id="PF00389"/>
    </source>
</evidence>
<dbReference type="InterPro" id="IPR006140">
    <property type="entry name" value="D-isomer_DH_NAD-bd"/>
</dbReference>
<dbReference type="InterPro" id="IPR036291">
    <property type="entry name" value="NAD(P)-bd_dom_sf"/>
</dbReference>
<dbReference type="CDD" id="cd12156">
    <property type="entry name" value="HPPR"/>
    <property type="match status" value="1"/>
</dbReference>
<dbReference type="GO" id="GO:0051287">
    <property type="term" value="F:NAD binding"/>
    <property type="evidence" value="ECO:0007669"/>
    <property type="project" value="InterPro"/>
</dbReference>
<dbReference type="PANTHER" id="PTHR10996">
    <property type="entry name" value="2-HYDROXYACID DEHYDROGENASE-RELATED"/>
    <property type="match status" value="1"/>
</dbReference>
<dbReference type="GO" id="GO:0005829">
    <property type="term" value="C:cytosol"/>
    <property type="evidence" value="ECO:0007669"/>
    <property type="project" value="TreeGrafter"/>
</dbReference>
<dbReference type="InterPro" id="IPR006139">
    <property type="entry name" value="D-isomer_2_OHA_DH_cat_dom"/>
</dbReference>
<keyword evidence="2 4" id="KW-0560">Oxidoreductase</keyword>
<dbReference type="Pfam" id="PF00389">
    <property type="entry name" value="2-Hacid_dh"/>
    <property type="match status" value="1"/>
</dbReference>
<evidence type="ECO:0000313" key="8">
    <source>
        <dbReference type="Proteomes" id="UP000461670"/>
    </source>
</evidence>
<gene>
    <name evidence="7" type="ORF">GAK30_01909</name>
</gene>
<name>A0A7V8JQH7_9BURK</name>
<keyword evidence="3" id="KW-0520">NAD</keyword>
<accession>A0A7V8JQH7</accession>